<dbReference type="PANTHER" id="PTHR43570:SF16">
    <property type="entry name" value="ALDEHYDE DEHYDROGENASE TYPE III, ISOFORM Q"/>
    <property type="match status" value="1"/>
</dbReference>
<dbReference type="Gene3D" id="3.40.309.10">
    <property type="entry name" value="Aldehyde Dehydrogenase, Chain A, domain 2"/>
    <property type="match status" value="1"/>
</dbReference>
<dbReference type="CDD" id="cd07087">
    <property type="entry name" value="ALDH_F3-13-14_CALDH-like"/>
    <property type="match status" value="1"/>
</dbReference>
<dbReference type="InterPro" id="IPR016162">
    <property type="entry name" value="Ald_DH_N"/>
</dbReference>
<proteinExistence type="inferred from homology"/>
<organism evidence="9 10">
    <name type="scientific">Crossiella cryophila</name>
    <dbReference type="NCBI Taxonomy" id="43355"/>
    <lineage>
        <taxon>Bacteria</taxon>
        <taxon>Bacillati</taxon>
        <taxon>Actinomycetota</taxon>
        <taxon>Actinomycetes</taxon>
        <taxon>Pseudonocardiales</taxon>
        <taxon>Pseudonocardiaceae</taxon>
        <taxon>Crossiella</taxon>
    </lineage>
</organism>
<reference evidence="9 10" key="1">
    <citation type="submission" date="2020-08" db="EMBL/GenBank/DDBJ databases">
        <title>Sequencing the genomes of 1000 actinobacteria strains.</title>
        <authorList>
            <person name="Klenk H.-P."/>
        </authorList>
    </citation>
    <scope>NUCLEOTIDE SEQUENCE [LARGE SCALE GENOMIC DNA]</scope>
    <source>
        <strain evidence="9 10">DSM 44230</strain>
    </source>
</reference>
<dbReference type="Pfam" id="PF00171">
    <property type="entry name" value="Aldedh"/>
    <property type="match status" value="1"/>
</dbReference>
<dbReference type="FunFam" id="3.40.309.10:FF:000003">
    <property type="entry name" value="Aldehyde dehydrogenase"/>
    <property type="match status" value="1"/>
</dbReference>
<evidence type="ECO:0000256" key="3">
    <source>
        <dbReference type="ARBA" id="ARBA00023027"/>
    </source>
</evidence>
<dbReference type="InterPro" id="IPR029510">
    <property type="entry name" value="Ald_DH_CS_GLU"/>
</dbReference>
<evidence type="ECO:0000256" key="4">
    <source>
        <dbReference type="PIRNR" id="PIRNR036492"/>
    </source>
</evidence>
<keyword evidence="3" id="KW-0520">NAD</keyword>
<dbReference type="InterPro" id="IPR016163">
    <property type="entry name" value="Ald_DH_C"/>
</dbReference>
<dbReference type="PROSITE" id="PS00070">
    <property type="entry name" value="ALDEHYDE_DEHYDR_CYS"/>
    <property type="match status" value="1"/>
</dbReference>
<dbReference type="PIRSF" id="PIRSF036492">
    <property type="entry name" value="ALDH"/>
    <property type="match status" value="1"/>
</dbReference>
<dbReference type="InterPro" id="IPR015590">
    <property type="entry name" value="Aldehyde_DH_dom"/>
</dbReference>
<evidence type="ECO:0000256" key="5">
    <source>
        <dbReference type="PIRSR" id="PIRSR036492-1"/>
    </source>
</evidence>
<comment type="similarity">
    <text evidence="1 4 7">Belongs to the aldehyde dehydrogenase family.</text>
</comment>
<dbReference type="AlphaFoldDB" id="A0A7W7CIK4"/>
<evidence type="ECO:0000313" key="9">
    <source>
        <dbReference type="EMBL" id="MBB4680134.1"/>
    </source>
</evidence>
<dbReference type="Gene3D" id="3.40.605.10">
    <property type="entry name" value="Aldehyde Dehydrogenase, Chain A, domain 1"/>
    <property type="match status" value="1"/>
</dbReference>
<dbReference type="GO" id="GO:0005737">
    <property type="term" value="C:cytoplasm"/>
    <property type="evidence" value="ECO:0007669"/>
    <property type="project" value="TreeGrafter"/>
</dbReference>
<evidence type="ECO:0000259" key="8">
    <source>
        <dbReference type="Pfam" id="PF00171"/>
    </source>
</evidence>
<evidence type="ECO:0000256" key="6">
    <source>
        <dbReference type="PROSITE-ProRule" id="PRU10007"/>
    </source>
</evidence>
<protein>
    <recommendedName>
        <fullName evidence="4">Aldehyde dehydrogenase</fullName>
    </recommendedName>
</protein>
<dbReference type="Proteomes" id="UP000533598">
    <property type="component" value="Unassembled WGS sequence"/>
</dbReference>
<name>A0A7W7CIK4_9PSEU</name>
<dbReference type="GO" id="GO:0006081">
    <property type="term" value="P:aldehyde metabolic process"/>
    <property type="evidence" value="ECO:0007669"/>
    <property type="project" value="InterPro"/>
</dbReference>
<evidence type="ECO:0000256" key="7">
    <source>
        <dbReference type="RuleBase" id="RU003345"/>
    </source>
</evidence>
<evidence type="ECO:0000313" key="10">
    <source>
        <dbReference type="Proteomes" id="UP000533598"/>
    </source>
</evidence>
<sequence>MSTSVTDQTAISTALGRVRATFAAGTTRPRSWRAAQLTAMRTMLLTHSTEFEQALHSDLRKSPVEAQLAEIGSSIAEIDHTLRRLRGWMRPSRVRTPMSLFPATARIVPEPLGVVLIIAPWNYPLQLSISPMIGALAAGNTVVLKPSELAPATSALLARLLPAYLDAQAVTVVEGGVEETTYLLTQPFDHILYTGNGTVGRIVATAAAEHLTPITLELGGKSPVFVDETTDLAVAARRIAWAKFLNAGQTCVAPDYVLVTEAARQPLLAELTAAITEMFGADPQRGNSYGRIVNQRHFRRLRALLAEGDLVTGGGSDEADLYIEPTVLTGVTGESAVMAEEIFGPILPVLTVAGVGEAISFITARDKPLALYAFTGSAAARDRLLQETSSGALNFGIPMAHTSVSGLPFGGVGASGMGAYHGKFSFDTFTHRKPVLSKPSFPDTMRLLYPPYTDRTLKLVKRFIVRSEPLLSRRR</sequence>
<feature type="domain" description="Aldehyde dehydrogenase" evidence="8">
    <location>
        <begin position="6"/>
        <end position="434"/>
    </location>
</feature>
<dbReference type="InterPro" id="IPR016160">
    <property type="entry name" value="Ald_DH_CS_CYS"/>
</dbReference>
<dbReference type="RefSeq" id="WP_185005801.1">
    <property type="nucleotide sequence ID" value="NZ_BAAAUI010000020.1"/>
</dbReference>
<feature type="active site" evidence="5 6">
    <location>
        <position position="217"/>
    </location>
</feature>
<dbReference type="InterPro" id="IPR012394">
    <property type="entry name" value="Aldehyde_DH_NAD(P)"/>
</dbReference>
<evidence type="ECO:0000256" key="2">
    <source>
        <dbReference type="ARBA" id="ARBA00023002"/>
    </source>
</evidence>
<gene>
    <name evidence="9" type="ORF">HNR67_006252</name>
</gene>
<dbReference type="PROSITE" id="PS00687">
    <property type="entry name" value="ALDEHYDE_DEHYDR_GLU"/>
    <property type="match status" value="1"/>
</dbReference>
<accession>A0A7W7CIK4</accession>
<dbReference type="SUPFAM" id="SSF53720">
    <property type="entry name" value="ALDH-like"/>
    <property type="match status" value="1"/>
</dbReference>
<evidence type="ECO:0000256" key="1">
    <source>
        <dbReference type="ARBA" id="ARBA00009986"/>
    </source>
</evidence>
<dbReference type="FunFam" id="3.40.605.10:FF:000004">
    <property type="entry name" value="Aldehyde dehydrogenase"/>
    <property type="match status" value="1"/>
</dbReference>
<dbReference type="InterPro" id="IPR016161">
    <property type="entry name" value="Ald_DH/histidinol_DH"/>
</dbReference>
<keyword evidence="10" id="KW-1185">Reference proteome</keyword>
<comment type="caution">
    <text evidence="9">The sequence shown here is derived from an EMBL/GenBank/DDBJ whole genome shotgun (WGS) entry which is preliminary data.</text>
</comment>
<dbReference type="PANTHER" id="PTHR43570">
    <property type="entry name" value="ALDEHYDE DEHYDROGENASE"/>
    <property type="match status" value="1"/>
</dbReference>
<feature type="active site" evidence="5">
    <location>
        <position position="251"/>
    </location>
</feature>
<dbReference type="GO" id="GO:0004029">
    <property type="term" value="F:aldehyde dehydrogenase (NAD+) activity"/>
    <property type="evidence" value="ECO:0007669"/>
    <property type="project" value="TreeGrafter"/>
</dbReference>
<keyword evidence="2 4" id="KW-0560">Oxidoreductase</keyword>
<dbReference type="EMBL" id="JACHMH010000001">
    <property type="protein sequence ID" value="MBB4680134.1"/>
    <property type="molecule type" value="Genomic_DNA"/>
</dbReference>